<sequence>MKQDAREPEMLLFRGLIALLVLHQLRHCSATGHGFILRTSDTTTTFRTTSRRLLPRMHKLSPFQSLVKEQCSASRLRKAMVHLKSARVLILSASKSDRDSIQIKGVVDLNLRLFKCMCECNYQQAGRLQSCKQR</sequence>
<reference evidence="2 3" key="1">
    <citation type="submission" date="2016-05" db="EMBL/GenBank/DDBJ databases">
        <title>A degradative enzymes factory behind the ericoid mycorrhizal symbiosis.</title>
        <authorList>
            <consortium name="DOE Joint Genome Institute"/>
            <person name="Martino E."/>
            <person name="Morin E."/>
            <person name="Grelet G."/>
            <person name="Kuo A."/>
            <person name="Kohler A."/>
            <person name="Daghino S."/>
            <person name="Barry K."/>
            <person name="Choi C."/>
            <person name="Cichocki N."/>
            <person name="Clum A."/>
            <person name="Copeland A."/>
            <person name="Hainaut M."/>
            <person name="Haridas S."/>
            <person name="Labutti K."/>
            <person name="Lindquist E."/>
            <person name="Lipzen A."/>
            <person name="Khouja H.-R."/>
            <person name="Murat C."/>
            <person name="Ohm R."/>
            <person name="Olson A."/>
            <person name="Spatafora J."/>
            <person name="Veneault-Fourrey C."/>
            <person name="Henrissat B."/>
            <person name="Grigoriev I."/>
            <person name="Martin F."/>
            <person name="Perotto S."/>
        </authorList>
    </citation>
    <scope>NUCLEOTIDE SEQUENCE [LARGE SCALE GENOMIC DNA]</scope>
    <source>
        <strain evidence="2 3">UAMH 7357</strain>
    </source>
</reference>
<gene>
    <name evidence="2" type="ORF">NA56DRAFT_64105</name>
</gene>
<evidence type="ECO:0000313" key="2">
    <source>
        <dbReference type="EMBL" id="PMD23217.1"/>
    </source>
</evidence>
<accession>A0A2J6QAB6</accession>
<dbReference type="AlphaFoldDB" id="A0A2J6QAB6"/>
<dbReference type="Proteomes" id="UP000235672">
    <property type="component" value="Unassembled WGS sequence"/>
</dbReference>
<name>A0A2J6QAB6_9HELO</name>
<evidence type="ECO:0000313" key="3">
    <source>
        <dbReference type="Proteomes" id="UP000235672"/>
    </source>
</evidence>
<feature type="signal peptide" evidence="1">
    <location>
        <begin position="1"/>
        <end position="30"/>
    </location>
</feature>
<keyword evidence="3" id="KW-1185">Reference proteome</keyword>
<dbReference type="EMBL" id="KZ613475">
    <property type="protein sequence ID" value="PMD23217.1"/>
    <property type="molecule type" value="Genomic_DNA"/>
</dbReference>
<protein>
    <recommendedName>
        <fullName evidence="4">Secreted protein</fullName>
    </recommendedName>
</protein>
<organism evidence="2 3">
    <name type="scientific">Hyaloscypha hepaticicola</name>
    <dbReference type="NCBI Taxonomy" id="2082293"/>
    <lineage>
        <taxon>Eukaryota</taxon>
        <taxon>Fungi</taxon>
        <taxon>Dikarya</taxon>
        <taxon>Ascomycota</taxon>
        <taxon>Pezizomycotina</taxon>
        <taxon>Leotiomycetes</taxon>
        <taxon>Helotiales</taxon>
        <taxon>Hyaloscyphaceae</taxon>
        <taxon>Hyaloscypha</taxon>
    </lineage>
</organism>
<proteinExistence type="predicted"/>
<keyword evidence="1" id="KW-0732">Signal</keyword>
<evidence type="ECO:0000256" key="1">
    <source>
        <dbReference type="SAM" id="SignalP"/>
    </source>
</evidence>
<evidence type="ECO:0008006" key="4">
    <source>
        <dbReference type="Google" id="ProtNLM"/>
    </source>
</evidence>
<feature type="chain" id="PRO_5014364990" description="Secreted protein" evidence="1">
    <location>
        <begin position="31"/>
        <end position="134"/>
    </location>
</feature>